<gene>
    <name evidence="1" type="ORF">BTO32_11460</name>
</gene>
<dbReference type="Proteomes" id="UP000189339">
    <property type="component" value="Unassembled WGS sequence"/>
</dbReference>
<dbReference type="EMBL" id="MSCW01000007">
    <property type="protein sequence ID" value="ONF43294.1"/>
    <property type="molecule type" value="Genomic_DNA"/>
</dbReference>
<sequence length="213" mass="24706">MARRRPRQSSQLKRKAPKREPYDRVLIVCEGEKTEPAYFEDLRNHYGLSTANIAVTPATGSDPVSVVRYAKRLQNEEKKQGEKFDRIYCVFDRDEHTNFNAACHQVQVNRFESARSWPCFEYWLLLHFGYQRNPFMPTQGRTAAQNCGSALRQNFPDYTKGMRGAFQELLPRIEEAKQHAERALRDAEATGEPNPSTEVHLLVDYLQNLKENP</sequence>
<proteinExistence type="predicted"/>
<keyword evidence="2" id="KW-1185">Reference proteome</keyword>
<dbReference type="AlphaFoldDB" id="A0A1V2DRE5"/>
<dbReference type="RefSeq" id="WP_076724764.1">
    <property type="nucleotide sequence ID" value="NZ_MSCW01000007.1"/>
</dbReference>
<organism evidence="1 2">
    <name type="scientific">Marinobacter lutaoensis</name>
    <dbReference type="NCBI Taxonomy" id="135739"/>
    <lineage>
        <taxon>Bacteria</taxon>
        <taxon>Pseudomonadati</taxon>
        <taxon>Pseudomonadota</taxon>
        <taxon>Gammaproteobacteria</taxon>
        <taxon>Pseudomonadales</taxon>
        <taxon>Marinobacteraceae</taxon>
        <taxon>Marinobacter</taxon>
    </lineage>
</organism>
<evidence type="ECO:0008006" key="3">
    <source>
        <dbReference type="Google" id="ProtNLM"/>
    </source>
</evidence>
<evidence type="ECO:0000313" key="2">
    <source>
        <dbReference type="Proteomes" id="UP000189339"/>
    </source>
</evidence>
<dbReference type="Pfam" id="PF13707">
    <property type="entry name" value="RloB"/>
    <property type="match status" value="1"/>
</dbReference>
<dbReference type="OrthoDB" id="9796523at2"/>
<evidence type="ECO:0000313" key="1">
    <source>
        <dbReference type="EMBL" id="ONF43294.1"/>
    </source>
</evidence>
<accession>A0A1V2DRE5</accession>
<protein>
    <recommendedName>
        <fullName evidence="3">CRISPR-associated protein</fullName>
    </recommendedName>
</protein>
<comment type="caution">
    <text evidence="1">The sequence shown here is derived from an EMBL/GenBank/DDBJ whole genome shotgun (WGS) entry which is preliminary data.</text>
</comment>
<dbReference type="InterPro" id="IPR025591">
    <property type="entry name" value="RloB"/>
</dbReference>
<reference evidence="1 2" key="1">
    <citation type="submission" date="2016-12" db="EMBL/GenBank/DDBJ databases">
        <title>Marinobacter lutaoensis whole genome sequencing.</title>
        <authorList>
            <person name="Verma A."/>
            <person name="Krishnamurthi S."/>
        </authorList>
    </citation>
    <scope>NUCLEOTIDE SEQUENCE [LARGE SCALE GENOMIC DNA]</scope>
    <source>
        <strain evidence="1 2">T5054</strain>
    </source>
</reference>
<name>A0A1V2DRE5_9GAMM</name>
<dbReference type="STRING" id="135739.BTO32_11460"/>